<reference evidence="1 2" key="1">
    <citation type="submission" date="2019-03" db="EMBL/GenBank/DDBJ databases">
        <title>First draft genome of Liparis tanakae, snailfish: a comprehensive survey of snailfish specific genes.</title>
        <authorList>
            <person name="Kim W."/>
            <person name="Song I."/>
            <person name="Jeong J.-H."/>
            <person name="Kim D."/>
            <person name="Kim S."/>
            <person name="Ryu S."/>
            <person name="Song J.Y."/>
            <person name="Lee S.K."/>
        </authorList>
    </citation>
    <scope>NUCLEOTIDE SEQUENCE [LARGE SCALE GENOMIC DNA]</scope>
    <source>
        <tissue evidence="1">Muscle</tissue>
    </source>
</reference>
<proteinExistence type="predicted"/>
<name>A0A4Z2GZ08_9TELE</name>
<keyword evidence="2" id="KW-1185">Reference proteome</keyword>
<accession>A0A4Z2GZ08</accession>
<sequence length="61" mass="6968">MTRNVKACETGQIQLICSAERLQTRTGLPKIIEVFMCVMKTNAMREVLMLCYTCALHSQYP</sequence>
<evidence type="ECO:0000313" key="1">
    <source>
        <dbReference type="EMBL" id="TNN58877.1"/>
    </source>
</evidence>
<evidence type="ECO:0000313" key="2">
    <source>
        <dbReference type="Proteomes" id="UP000314294"/>
    </source>
</evidence>
<dbReference type="AlphaFoldDB" id="A0A4Z2GZ08"/>
<dbReference type="EMBL" id="SRLO01000368">
    <property type="protein sequence ID" value="TNN58877.1"/>
    <property type="molecule type" value="Genomic_DNA"/>
</dbReference>
<gene>
    <name evidence="1" type="ORF">EYF80_030887</name>
</gene>
<protein>
    <submittedName>
        <fullName evidence="1">Uncharacterized protein</fullName>
    </submittedName>
</protein>
<organism evidence="1 2">
    <name type="scientific">Liparis tanakae</name>
    <name type="common">Tanaka's snailfish</name>
    <dbReference type="NCBI Taxonomy" id="230148"/>
    <lineage>
        <taxon>Eukaryota</taxon>
        <taxon>Metazoa</taxon>
        <taxon>Chordata</taxon>
        <taxon>Craniata</taxon>
        <taxon>Vertebrata</taxon>
        <taxon>Euteleostomi</taxon>
        <taxon>Actinopterygii</taxon>
        <taxon>Neopterygii</taxon>
        <taxon>Teleostei</taxon>
        <taxon>Neoteleostei</taxon>
        <taxon>Acanthomorphata</taxon>
        <taxon>Eupercaria</taxon>
        <taxon>Perciformes</taxon>
        <taxon>Cottioidei</taxon>
        <taxon>Cottales</taxon>
        <taxon>Liparidae</taxon>
        <taxon>Liparis</taxon>
    </lineage>
</organism>
<dbReference type="Proteomes" id="UP000314294">
    <property type="component" value="Unassembled WGS sequence"/>
</dbReference>
<comment type="caution">
    <text evidence="1">The sequence shown here is derived from an EMBL/GenBank/DDBJ whole genome shotgun (WGS) entry which is preliminary data.</text>
</comment>